<dbReference type="Proteomes" id="UP000827976">
    <property type="component" value="Chromosome 3"/>
</dbReference>
<gene>
    <name evidence="1" type="ORF">IHE45_03G101800</name>
</gene>
<comment type="caution">
    <text evidence="1">The sequence shown here is derived from an EMBL/GenBank/DDBJ whole genome shotgun (WGS) entry which is preliminary data.</text>
</comment>
<evidence type="ECO:0000313" key="2">
    <source>
        <dbReference type="Proteomes" id="UP000827976"/>
    </source>
</evidence>
<name>A0ACB7WNE3_DIOAL</name>
<protein>
    <submittedName>
        <fullName evidence="1">UVR domain-containing protein</fullName>
    </submittedName>
</protein>
<sequence>MASKEEEGGSLFEGMVLFTPSDLSSPSEIPPSVASAAPPPPAPPLPISQPLDEDLFSNLTLLSAPPSSDDPPLVMPSPSRQISRKKKRAVRVGYARDDEGSALPFSPPPRPLDSDHSEHRRDEDISCAVLPENKVADKNEVGDIHLVDERLSVTEVSPPREKDEVVSVEEKLDLIKAQVSNKLDRLREMAALLAAQRKQLGRRRRKAAESVNSVSQKYKELEKELEEACEAEDFERAERVSESLAATEKEKDALLTAFKEAEADCDAADLKMQELLDSQIAAEEEGVELLEQLGKDAAYTAEFVFKRAEEISAERIREWQYLMEILESKKLEADIEFHVINDARLGLESSIEHLVEDDRLEKERLQRKQEVLTKELDELLAMVRMKEAEIADNNSKIQEIERNISSVVSKFYGTQSNVDKKYDDLHSSMLKLEVEQESLFIKKKEIDDSVSTAEEKQSKLNKLAIDSANEAKICQNLVDLRKRFASSIMKSREEKIRLAKTEEKILEDIQMLRQQNSSARTSLQELSSTRAIIQQDLTSMKQRIYFIDKRGPELEAEKKVAAAARNFKEAGRIAGEAKALNLERESLSDKRDKAISDLEKLEGEIKRTVDQMDESEQLIISKEKEAAIAGCQRLRLVAAAAMAERSATLELGDFEDGDILLKEAEAADFKASELQKAYGLEVEEREKPFDHFISISLITNLAGQQLSEMISSFNLPAAGGS</sequence>
<evidence type="ECO:0000313" key="1">
    <source>
        <dbReference type="EMBL" id="KAH7689487.1"/>
    </source>
</evidence>
<accession>A0ACB7WNE3</accession>
<proteinExistence type="predicted"/>
<organism evidence="1 2">
    <name type="scientific">Dioscorea alata</name>
    <name type="common">Purple yam</name>
    <dbReference type="NCBI Taxonomy" id="55571"/>
    <lineage>
        <taxon>Eukaryota</taxon>
        <taxon>Viridiplantae</taxon>
        <taxon>Streptophyta</taxon>
        <taxon>Embryophyta</taxon>
        <taxon>Tracheophyta</taxon>
        <taxon>Spermatophyta</taxon>
        <taxon>Magnoliopsida</taxon>
        <taxon>Liliopsida</taxon>
        <taxon>Dioscoreales</taxon>
        <taxon>Dioscoreaceae</taxon>
        <taxon>Dioscorea</taxon>
    </lineage>
</organism>
<reference evidence="2" key="1">
    <citation type="journal article" date="2022" name="Nat. Commun.">
        <title>Chromosome evolution and the genetic basis of agronomically important traits in greater yam.</title>
        <authorList>
            <person name="Bredeson J.V."/>
            <person name="Lyons J.B."/>
            <person name="Oniyinde I.O."/>
            <person name="Okereke N.R."/>
            <person name="Kolade O."/>
            <person name="Nnabue I."/>
            <person name="Nwadili C.O."/>
            <person name="Hribova E."/>
            <person name="Parker M."/>
            <person name="Nwogha J."/>
            <person name="Shu S."/>
            <person name="Carlson J."/>
            <person name="Kariba R."/>
            <person name="Muthemba S."/>
            <person name="Knop K."/>
            <person name="Barton G.J."/>
            <person name="Sherwood A.V."/>
            <person name="Lopez-Montes A."/>
            <person name="Asiedu R."/>
            <person name="Jamnadass R."/>
            <person name="Muchugi A."/>
            <person name="Goodstein D."/>
            <person name="Egesi C.N."/>
            <person name="Featherston J."/>
            <person name="Asfaw A."/>
            <person name="Simpson G.G."/>
            <person name="Dolezel J."/>
            <person name="Hendre P.S."/>
            <person name="Van Deynze A."/>
            <person name="Kumar P.L."/>
            <person name="Obidiegwu J.E."/>
            <person name="Bhattacharjee R."/>
            <person name="Rokhsar D.S."/>
        </authorList>
    </citation>
    <scope>NUCLEOTIDE SEQUENCE [LARGE SCALE GENOMIC DNA]</scope>
    <source>
        <strain evidence="2">cv. TDa95/00328</strain>
    </source>
</reference>
<keyword evidence="2" id="KW-1185">Reference proteome</keyword>
<dbReference type="EMBL" id="CM037013">
    <property type="protein sequence ID" value="KAH7689487.1"/>
    <property type="molecule type" value="Genomic_DNA"/>
</dbReference>